<dbReference type="EMBL" id="CAKOFQ010007754">
    <property type="protein sequence ID" value="CAH2007495.1"/>
    <property type="molecule type" value="Genomic_DNA"/>
</dbReference>
<evidence type="ECO:0000313" key="2">
    <source>
        <dbReference type="EMBL" id="CAH2007495.1"/>
    </source>
</evidence>
<dbReference type="AlphaFoldDB" id="A0A9P0M8V8"/>
<feature type="region of interest" description="Disordered" evidence="1">
    <location>
        <begin position="1"/>
        <end position="36"/>
    </location>
</feature>
<dbReference type="Proteomes" id="UP001152888">
    <property type="component" value="Unassembled WGS sequence"/>
</dbReference>
<evidence type="ECO:0000256" key="1">
    <source>
        <dbReference type="SAM" id="MobiDB-lite"/>
    </source>
</evidence>
<reference evidence="2" key="1">
    <citation type="submission" date="2022-03" db="EMBL/GenBank/DDBJ databases">
        <authorList>
            <person name="Sayadi A."/>
        </authorList>
    </citation>
    <scope>NUCLEOTIDE SEQUENCE</scope>
</reference>
<dbReference type="OrthoDB" id="72976at2759"/>
<proteinExistence type="predicted"/>
<gene>
    <name evidence="2" type="ORF">ACAOBT_LOCUS29695</name>
</gene>
<organism evidence="2 3">
    <name type="scientific">Acanthoscelides obtectus</name>
    <name type="common">Bean weevil</name>
    <name type="synonym">Bruchus obtectus</name>
    <dbReference type="NCBI Taxonomy" id="200917"/>
    <lineage>
        <taxon>Eukaryota</taxon>
        <taxon>Metazoa</taxon>
        <taxon>Ecdysozoa</taxon>
        <taxon>Arthropoda</taxon>
        <taxon>Hexapoda</taxon>
        <taxon>Insecta</taxon>
        <taxon>Pterygota</taxon>
        <taxon>Neoptera</taxon>
        <taxon>Endopterygota</taxon>
        <taxon>Coleoptera</taxon>
        <taxon>Polyphaga</taxon>
        <taxon>Cucujiformia</taxon>
        <taxon>Chrysomeloidea</taxon>
        <taxon>Chrysomelidae</taxon>
        <taxon>Bruchinae</taxon>
        <taxon>Bruchini</taxon>
        <taxon>Acanthoscelides</taxon>
    </lineage>
</organism>
<keyword evidence="3" id="KW-1185">Reference proteome</keyword>
<evidence type="ECO:0000313" key="3">
    <source>
        <dbReference type="Proteomes" id="UP001152888"/>
    </source>
</evidence>
<sequence>MEEDETDTVEVQVANSGSRKKHSTGGKRAAAKNARYSRLPNSNVINPCGHNTKVFGCSKVTPIHVAEVRRKLCLVPEKLAQDGIISSLIQTHVVKRQDWELKDTKNLKKFYKDLKNISNMKRIFFKISEVHGKCLVRVKAMENFIYEGDESYQNLNKKSFTNAMLCRMEPQTLPLGRALSDQKKSDVDKLLQTIFGSWQNLDDNRLNWYKQVLFNSPTIAEKVAEEVADEANECDCLDHENCIRI</sequence>
<accession>A0A9P0M8V8</accession>
<name>A0A9P0M8V8_ACAOB</name>
<comment type="caution">
    <text evidence="2">The sequence shown here is derived from an EMBL/GenBank/DDBJ whole genome shotgun (WGS) entry which is preliminary data.</text>
</comment>
<protein>
    <submittedName>
        <fullName evidence="2">Uncharacterized protein</fullName>
    </submittedName>
</protein>